<comment type="caution">
    <text evidence="1">The sequence shown here is derived from an EMBL/GenBank/DDBJ whole genome shotgun (WGS) entry which is preliminary data.</text>
</comment>
<dbReference type="EMBL" id="JBHEZZ010000001">
    <property type="protein sequence ID" value="MFC1399911.1"/>
    <property type="molecule type" value="Genomic_DNA"/>
</dbReference>
<reference evidence="1 2" key="1">
    <citation type="submission" date="2024-09" db="EMBL/GenBank/DDBJ databases">
        <authorList>
            <person name="Lee S.D."/>
        </authorList>
    </citation>
    <scope>NUCLEOTIDE SEQUENCE [LARGE SCALE GENOMIC DNA]</scope>
    <source>
        <strain evidence="1 2">N1-5</strain>
    </source>
</reference>
<organism evidence="1 2">
    <name type="scientific">Streptacidiphilus cavernicola</name>
    <dbReference type="NCBI Taxonomy" id="3342716"/>
    <lineage>
        <taxon>Bacteria</taxon>
        <taxon>Bacillati</taxon>
        <taxon>Actinomycetota</taxon>
        <taxon>Actinomycetes</taxon>
        <taxon>Kitasatosporales</taxon>
        <taxon>Streptomycetaceae</taxon>
        <taxon>Streptacidiphilus</taxon>
    </lineage>
</organism>
<evidence type="ECO:0008006" key="3">
    <source>
        <dbReference type="Google" id="ProtNLM"/>
    </source>
</evidence>
<evidence type="ECO:0000313" key="1">
    <source>
        <dbReference type="EMBL" id="MFC1399911.1"/>
    </source>
</evidence>
<dbReference type="Proteomes" id="UP001592528">
    <property type="component" value="Unassembled WGS sequence"/>
</dbReference>
<sequence>MTGFKTPPLGDFQTYSALLRQQGGHLATLGGYATGQCAQTGGLDGLLYPLRPVVGQVSQFFEGKLAQCGRGMTLVAGKADRTAADYRAADASASADLRRIYPSAISGFPDLGAIPSAHLVGNFQDEGVSPKEPTSAAADEATNIKHQLRALKLQFKGGELAGAEKLFKWCTGQSLIALLLDPLVGDYARLLYLHDAYVELGNGVYTVAGTLRKGSWALGTEWTGAAATAFDSYLFSWSMGVGGLGDVAQLTAKVYKDAYDAVVALVFTGLAMINSAMHEFDELAKQAAETAAVDATIEVAGGGPEDPVADVAAGAFTIWKLYKIYKIVRTIVGIISKIEKVYHAITEAIDAIPKEVNAVLAALNAPLPTVGSLIDDVEKKGFTFEQSGGWSPTLGAARLAMLPSA</sequence>
<gene>
    <name evidence="1" type="ORF">ACEZDJ_01230</name>
</gene>
<keyword evidence="2" id="KW-1185">Reference proteome</keyword>
<protein>
    <recommendedName>
        <fullName evidence="3">WXG100 family type VII secretion target</fullName>
    </recommendedName>
</protein>
<accession>A0ABV6UEN4</accession>
<name>A0ABV6UEN4_9ACTN</name>
<proteinExistence type="predicted"/>
<dbReference type="RefSeq" id="WP_030250397.1">
    <property type="nucleotide sequence ID" value="NZ_JBHEZZ010000001.1"/>
</dbReference>
<evidence type="ECO:0000313" key="2">
    <source>
        <dbReference type="Proteomes" id="UP001592528"/>
    </source>
</evidence>